<dbReference type="PANTHER" id="PTHR45677">
    <property type="entry name" value="GLUTAMATE DECARBOXYLASE-RELATED"/>
    <property type="match status" value="1"/>
</dbReference>
<comment type="caution">
    <text evidence="8">The sequence shown here is derived from an EMBL/GenBank/DDBJ whole genome shotgun (WGS) entry which is preliminary data.</text>
</comment>
<evidence type="ECO:0000313" key="9">
    <source>
        <dbReference type="Proteomes" id="UP001205867"/>
    </source>
</evidence>
<dbReference type="InterPro" id="IPR015421">
    <property type="entry name" value="PyrdxlP-dep_Trfase_major"/>
</dbReference>
<dbReference type="Pfam" id="PF00282">
    <property type="entry name" value="Pyridoxal_deC"/>
    <property type="match status" value="1"/>
</dbReference>
<dbReference type="Gene3D" id="3.90.1150.170">
    <property type="match status" value="1"/>
</dbReference>
<reference evidence="8" key="1">
    <citation type="submission" date="2023-06" db="EMBL/GenBank/DDBJ databases">
        <title>lsaBGC provides a comprehensive framework for evolutionary analysis of biosynthetic gene clusters within focal taxa.</title>
        <authorList>
            <person name="Salamzade R."/>
            <person name="Sandstrom S."/>
            <person name="Kalan L.R."/>
        </authorList>
    </citation>
    <scope>NUCLEOTIDE SEQUENCE</scope>
    <source>
        <strain evidence="8">P3-SID899</strain>
    </source>
</reference>
<dbReference type="InterPro" id="IPR002129">
    <property type="entry name" value="PyrdxlP-dep_de-COase"/>
</dbReference>
<dbReference type="GO" id="GO:0030170">
    <property type="term" value="F:pyridoxal phosphate binding"/>
    <property type="evidence" value="ECO:0007669"/>
    <property type="project" value="InterPro"/>
</dbReference>
<comment type="similarity">
    <text evidence="2 7">Belongs to the group II decarboxylase family.</text>
</comment>
<dbReference type="SUPFAM" id="SSF53383">
    <property type="entry name" value="PLP-dependent transferases"/>
    <property type="match status" value="1"/>
</dbReference>
<dbReference type="GO" id="GO:0006520">
    <property type="term" value="P:amino acid metabolic process"/>
    <property type="evidence" value="ECO:0007669"/>
    <property type="project" value="InterPro"/>
</dbReference>
<evidence type="ECO:0000256" key="5">
    <source>
        <dbReference type="ARBA" id="ARBA00023239"/>
    </source>
</evidence>
<evidence type="ECO:0000256" key="4">
    <source>
        <dbReference type="ARBA" id="ARBA00022898"/>
    </source>
</evidence>
<gene>
    <name evidence="8" type="ORF">M3A82_000245</name>
</gene>
<comment type="cofactor">
    <cofactor evidence="1 6 7">
        <name>pyridoxal 5'-phosphate</name>
        <dbReference type="ChEBI" id="CHEBI:597326"/>
    </cofactor>
</comment>
<protein>
    <submittedName>
        <fullName evidence="8">Pyridoxal-dependent decarboxylase</fullName>
    </submittedName>
</protein>
<dbReference type="GO" id="GO:0005737">
    <property type="term" value="C:cytoplasm"/>
    <property type="evidence" value="ECO:0007669"/>
    <property type="project" value="TreeGrafter"/>
</dbReference>
<dbReference type="InterPro" id="IPR015424">
    <property type="entry name" value="PyrdxlP-dep_Trfase"/>
</dbReference>
<dbReference type="PANTHER" id="PTHR45677:SF8">
    <property type="entry name" value="CYSTEINE SULFINIC ACID DECARBOXYLASE"/>
    <property type="match status" value="1"/>
</dbReference>
<dbReference type="InterPro" id="IPR010977">
    <property type="entry name" value="Aromatic_deC"/>
</dbReference>
<organism evidence="8 9">
    <name type="scientific">Micrococcus luteus</name>
    <name type="common">Micrococcus lysodeikticus</name>
    <dbReference type="NCBI Taxonomy" id="1270"/>
    <lineage>
        <taxon>Bacteria</taxon>
        <taxon>Bacillati</taxon>
        <taxon>Actinomycetota</taxon>
        <taxon>Actinomycetes</taxon>
        <taxon>Micrococcales</taxon>
        <taxon>Micrococcaceae</taxon>
        <taxon>Micrococcus</taxon>
    </lineage>
</organism>
<proteinExistence type="inferred from homology"/>
<name>A0AAP3AER9_MICLU</name>
<keyword evidence="4 6" id="KW-0663">Pyridoxal phosphate</keyword>
<sequence length="531" mass="55767">MLPRLFGLGDPAAYLDATGRAARVAVDTAYDRAGVHPDTPSTHLADAVGAVDFSQPTGSLDDALAEVAELYAHQTTAYHHPRYAAHLNCPVLLSSTAADTVLGALNTAVESWDQARSAALMEQRLLAEVGRWCGFAAGDGVFTSGGSASNLQAMTLARGRAVQRLTGHAGLADLPAEVLGSLRVFVSAATHYSIAKAAGLLGLGRHAVVVVPTDAAGRLDPGALAEAVEREVAAGAVPMAVVATLGTTDRGAIDPLPAIADVAERHGMWVHADAAVGGILAASAATRHELPGLHRADSVTMDFHKTFYVGLACSALVVRDAESLRHVTVHADYLNPEDSVHPNLADRSLQTSRRFDSLKLWLTLREHGAEAVVSLFAGACERTRQACGILRARPTFAVLEDPTLVTVLFRVRAEGLSEEECTAVQAATHRELVAGGRALIATTVVDGVPHLKFTILNPAVTSGELEELVDVVEEAALRHVDAVRASRHRWRGVARTRPHGPSVAVSCTLPASAGPRPSAARVDEHGERVCA</sequence>
<evidence type="ECO:0000256" key="6">
    <source>
        <dbReference type="PIRSR" id="PIRSR602129-50"/>
    </source>
</evidence>
<dbReference type="Gene3D" id="3.40.640.10">
    <property type="entry name" value="Type I PLP-dependent aspartate aminotransferase-like (Major domain)"/>
    <property type="match status" value="1"/>
</dbReference>
<evidence type="ECO:0000256" key="7">
    <source>
        <dbReference type="RuleBase" id="RU000382"/>
    </source>
</evidence>
<evidence type="ECO:0000256" key="1">
    <source>
        <dbReference type="ARBA" id="ARBA00001933"/>
    </source>
</evidence>
<evidence type="ECO:0000313" key="8">
    <source>
        <dbReference type="EMBL" id="MCV7627784.1"/>
    </source>
</evidence>
<feature type="modified residue" description="N6-(pyridoxal phosphate)lysine" evidence="6">
    <location>
        <position position="305"/>
    </location>
</feature>
<dbReference type="EMBL" id="JALXKZ020000001">
    <property type="protein sequence ID" value="MCV7627784.1"/>
    <property type="molecule type" value="Genomic_DNA"/>
</dbReference>
<dbReference type="PRINTS" id="PR00800">
    <property type="entry name" value="YHDCRBOXLASE"/>
</dbReference>
<keyword evidence="5 7" id="KW-0456">Lyase</keyword>
<accession>A0AAP3AER9</accession>
<evidence type="ECO:0000256" key="2">
    <source>
        <dbReference type="ARBA" id="ARBA00009533"/>
    </source>
</evidence>
<dbReference type="Proteomes" id="UP001205867">
    <property type="component" value="Unassembled WGS sequence"/>
</dbReference>
<evidence type="ECO:0000256" key="3">
    <source>
        <dbReference type="ARBA" id="ARBA00022793"/>
    </source>
</evidence>
<keyword evidence="3" id="KW-0210">Decarboxylase</keyword>
<dbReference type="GO" id="GO:0019752">
    <property type="term" value="P:carboxylic acid metabolic process"/>
    <property type="evidence" value="ECO:0007669"/>
    <property type="project" value="InterPro"/>
</dbReference>
<dbReference type="GO" id="GO:0004058">
    <property type="term" value="F:aromatic-L-amino-acid decarboxylase activity"/>
    <property type="evidence" value="ECO:0007669"/>
    <property type="project" value="UniProtKB-ARBA"/>
</dbReference>
<dbReference type="AlphaFoldDB" id="A0AAP3AER9"/>